<evidence type="ECO:0000313" key="5">
    <source>
        <dbReference type="EMBL" id="HGG03098.1"/>
    </source>
</evidence>
<dbReference type="SUPFAM" id="SSF53187">
    <property type="entry name" value="Zn-dependent exopeptidases"/>
    <property type="match status" value="1"/>
</dbReference>
<dbReference type="FunFam" id="3.30.70.360:FF:000014">
    <property type="entry name" value="N-acyl-L-amino acid amidohydrolase"/>
    <property type="match status" value="1"/>
</dbReference>
<protein>
    <submittedName>
        <fullName evidence="5">Amidohydrolase</fullName>
    </submittedName>
</protein>
<evidence type="ECO:0000259" key="4">
    <source>
        <dbReference type="Pfam" id="PF07687"/>
    </source>
</evidence>
<name>A0A7C3VPR9_9CYAN</name>
<dbReference type="InterPro" id="IPR017439">
    <property type="entry name" value="Amidohydrolase"/>
</dbReference>
<accession>A0A7C3VPR9</accession>
<sequence>MTLTQIKELAAKLAPRLIEIRRHFHSHPELSGQEHQTAAYVAGVLSSCGLHVQEEVGKTGVVGELKGAGGENRVLAIRTDMDALPITERTGLEYTSLQSGVMHACGHDVHTAVGLGTAMVLSQLETPLPGTVRFLFQPAEEISQGATWMVADGVMAGVSAILSVHVFPTIPGGKVGIRHGALTAAADDLEIIIIGESGHGARPHEAVDAIWIAAQVISSLQGAIARTLNPLHPAVLTIGQITGGRAPNVIADEVKMRGTVRSLHPDTHARLPGWIEGIVARVCDSYGARYQVNYQRGVPSVQNDPYLTDLLAEAAREALGGDAITILTEPSLGAEDFSVYLEKAPGSMFRLGVGRKDLPNYPLHHPQFQVDESAIITGVVTLAHAAYKYWQTLPQK</sequence>
<keyword evidence="2 5" id="KW-0378">Hydrolase</keyword>
<dbReference type="GO" id="GO:0016787">
    <property type="term" value="F:hydrolase activity"/>
    <property type="evidence" value="ECO:0007669"/>
    <property type="project" value="UniProtKB-KW"/>
</dbReference>
<dbReference type="GO" id="GO:0046872">
    <property type="term" value="F:metal ion binding"/>
    <property type="evidence" value="ECO:0007669"/>
    <property type="project" value="UniProtKB-KW"/>
</dbReference>
<dbReference type="NCBIfam" id="TIGR01891">
    <property type="entry name" value="amidohydrolases"/>
    <property type="match status" value="1"/>
</dbReference>
<keyword evidence="3" id="KW-0464">Manganese</keyword>
<dbReference type="SUPFAM" id="SSF55031">
    <property type="entry name" value="Bacterial exopeptidase dimerisation domain"/>
    <property type="match status" value="1"/>
</dbReference>
<keyword evidence="3" id="KW-0479">Metal-binding</keyword>
<dbReference type="CDD" id="cd08014">
    <property type="entry name" value="M20_Acy1-like"/>
    <property type="match status" value="1"/>
</dbReference>
<comment type="caution">
    <text evidence="5">The sequence shown here is derived from an EMBL/GenBank/DDBJ whole genome shotgun (WGS) entry which is preliminary data.</text>
</comment>
<dbReference type="AlphaFoldDB" id="A0A7C3VPR9"/>
<dbReference type="PANTHER" id="PTHR11014">
    <property type="entry name" value="PEPTIDASE M20 FAMILY MEMBER"/>
    <property type="match status" value="1"/>
</dbReference>
<evidence type="ECO:0000256" key="2">
    <source>
        <dbReference type="ARBA" id="ARBA00022801"/>
    </source>
</evidence>
<comment type="cofactor">
    <cofactor evidence="3">
        <name>Mn(2+)</name>
        <dbReference type="ChEBI" id="CHEBI:29035"/>
    </cofactor>
    <text evidence="3">The Mn(2+) ion enhances activity.</text>
</comment>
<gene>
    <name evidence="5" type="ORF">ENR15_21270</name>
</gene>
<feature type="binding site" evidence="3">
    <location>
        <position position="165"/>
    </location>
    <ligand>
        <name>Mn(2+)</name>
        <dbReference type="ChEBI" id="CHEBI:29035"/>
        <label>2</label>
    </ligand>
</feature>
<feature type="domain" description="Peptidase M20 dimerisation" evidence="4">
    <location>
        <begin position="189"/>
        <end position="281"/>
    </location>
</feature>
<organism evidence="5">
    <name type="scientific">Planktothricoides sp. SpSt-374</name>
    <dbReference type="NCBI Taxonomy" id="2282167"/>
    <lineage>
        <taxon>Bacteria</taxon>
        <taxon>Bacillati</taxon>
        <taxon>Cyanobacteriota</taxon>
        <taxon>Cyanophyceae</taxon>
        <taxon>Oscillatoriophycideae</taxon>
        <taxon>Oscillatoriales</taxon>
        <taxon>Oscillatoriaceae</taxon>
        <taxon>Planktothricoides</taxon>
    </lineage>
</organism>
<reference evidence="5" key="1">
    <citation type="journal article" date="2020" name="mSystems">
        <title>Genome- and Community-Level Interaction Insights into Carbon Utilization and Element Cycling Functions of Hydrothermarchaeota in Hydrothermal Sediment.</title>
        <authorList>
            <person name="Zhou Z."/>
            <person name="Liu Y."/>
            <person name="Xu W."/>
            <person name="Pan J."/>
            <person name="Luo Z.H."/>
            <person name="Li M."/>
        </authorList>
    </citation>
    <scope>NUCLEOTIDE SEQUENCE [LARGE SCALE GENOMIC DNA]</scope>
    <source>
        <strain evidence="5">SpSt-374</strain>
    </source>
</reference>
<feature type="binding site" evidence="3">
    <location>
        <position position="107"/>
    </location>
    <ligand>
        <name>Mn(2+)</name>
        <dbReference type="ChEBI" id="CHEBI:29035"/>
        <label>2</label>
    </ligand>
</feature>
<dbReference type="Pfam" id="PF07687">
    <property type="entry name" value="M20_dimer"/>
    <property type="match status" value="1"/>
</dbReference>
<evidence type="ECO:0000256" key="3">
    <source>
        <dbReference type="PIRSR" id="PIRSR005962-1"/>
    </source>
</evidence>
<dbReference type="InterPro" id="IPR011650">
    <property type="entry name" value="Peptidase_M20_dimer"/>
</dbReference>
<dbReference type="Gene3D" id="3.30.70.360">
    <property type="match status" value="1"/>
</dbReference>
<evidence type="ECO:0000256" key="1">
    <source>
        <dbReference type="ARBA" id="ARBA00006153"/>
    </source>
</evidence>
<dbReference type="EMBL" id="DSPX01000213">
    <property type="protein sequence ID" value="HGG03098.1"/>
    <property type="molecule type" value="Genomic_DNA"/>
</dbReference>
<dbReference type="InterPro" id="IPR002933">
    <property type="entry name" value="Peptidase_M20"/>
</dbReference>
<feature type="binding site" evidence="3">
    <location>
        <position position="105"/>
    </location>
    <ligand>
        <name>Mn(2+)</name>
        <dbReference type="ChEBI" id="CHEBI:29035"/>
        <label>2</label>
    </ligand>
</feature>
<dbReference type="PANTHER" id="PTHR11014:SF63">
    <property type="entry name" value="METALLOPEPTIDASE, PUTATIVE (AFU_ORTHOLOGUE AFUA_6G09600)-RELATED"/>
    <property type="match status" value="1"/>
</dbReference>
<dbReference type="Gene3D" id="3.40.630.10">
    <property type="entry name" value="Zn peptidases"/>
    <property type="match status" value="1"/>
</dbReference>
<dbReference type="InterPro" id="IPR036264">
    <property type="entry name" value="Bact_exopeptidase_dim_dom"/>
</dbReference>
<comment type="similarity">
    <text evidence="1">Belongs to the peptidase M20 family.</text>
</comment>
<dbReference type="PIRSF" id="PIRSF005962">
    <property type="entry name" value="Pept_M20D_amidohydro"/>
    <property type="match status" value="1"/>
</dbReference>
<feature type="binding site" evidence="3">
    <location>
        <position position="141"/>
    </location>
    <ligand>
        <name>Mn(2+)</name>
        <dbReference type="ChEBI" id="CHEBI:29035"/>
        <label>2</label>
    </ligand>
</feature>
<feature type="binding site" evidence="3">
    <location>
        <position position="364"/>
    </location>
    <ligand>
        <name>Mn(2+)</name>
        <dbReference type="ChEBI" id="CHEBI:29035"/>
        <label>2</label>
    </ligand>
</feature>
<proteinExistence type="inferred from homology"/>
<dbReference type="Pfam" id="PF01546">
    <property type="entry name" value="Peptidase_M20"/>
    <property type="match status" value="1"/>
</dbReference>